<evidence type="ECO:0000256" key="3">
    <source>
        <dbReference type="ARBA" id="ARBA00023163"/>
    </source>
</evidence>
<accession>A0ABN0UYF1</accession>
<dbReference type="InterPro" id="IPR009057">
    <property type="entry name" value="Homeodomain-like_sf"/>
</dbReference>
<dbReference type="Gene3D" id="1.10.10.60">
    <property type="entry name" value="Homeodomain-like"/>
    <property type="match status" value="1"/>
</dbReference>
<name>A0ABN0UYF1_9ACTN</name>
<organism evidence="6 7">
    <name type="scientific">Cryptosporangium japonicum</name>
    <dbReference type="NCBI Taxonomy" id="80872"/>
    <lineage>
        <taxon>Bacteria</taxon>
        <taxon>Bacillati</taxon>
        <taxon>Actinomycetota</taxon>
        <taxon>Actinomycetes</taxon>
        <taxon>Cryptosporangiales</taxon>
        <taxon>Cryptosporangiaceae</taxon>
        <taxon>Cryptosporangium</taxon>
    </lineage>
</organism>
<keyword evidence="2 4" id="KW-0238">DNA-binding</keyword>
<keyword evidence="7" id="KW-1185">Reference proteome</keyword>
<gene>
    <name evidence="6" type="ORF">GCM10009539_61410</name>
</gene>
<evidence type="ECO:0000256" key="2">
    <source>
        <dbReference type="ARBA" id="ARBA00023125"/>
    </source>
</evidence>
<dbReference type="InterPro" id="IPR001647">
    <property type="entry name" value="HTH_TetR"/>
</dbReference>
<dbReference type="SUPFAM" id="SSF46689">
    <property type="entry name" value="Homeodomain-like"/>
    <property type="match status" value="1"/>
</dbReference>
<evidence type="ECO:0000259" key="5">
    <source>
        <dbReference type="PROSITE" id="PS50977"/>
    </source>
</evidence>
<dbReference type="PANTHER" id="PTHR47506:SF7">
    <property type="entry name" value="TRANSCRIPTIONAL REGULATORY PROTEIN"/>
    <property type="match status" value="1"/>
</dbReference>
<dbReference type="EMBL" id="BAAAGX010000025">
    <property type="protein sequence ID" value="GAA0266330.1"/>
    <property type="molecule type" value="Genomic_DNA"/>
</dbReference>
<dbReference type="Gene3D" id="1.10.357.10">
    <property type="entry name" value="Tetracycline Repressor, domain 2"/>
    <property type="match status" value="1"/>
</dbReference>
<proteinExistence type="predicted"/>
<evidence type="ECO:0000256" key="4">
    <source>
        <dbReference type="PROSITE-ProRule" id="PRU00335"/>
    </source>
</evidence>
<feature type="domain" description="HTH tetR-type" evidence="5">
    <location>
        <begin position="10"/>
        <end position="70"/>
    </location>
</feature>
<dbReference type="Proteomes" id="UP001500967">
    <property type="component" value="Unassembled WGS sequence"/>
</dbReference>
<evidence type="ECO:0000256" key="1">
    <source>
        <dbReference type="ARBA" id="ARBA00023015"/>
    </source>
</evidence>
<keyword evidence="1" id="KW-0805">Transcription regulation</keyword>
<evidence type="ECO:0000313" key="7">
    <source>
        <dbReference type="Proteomes" id="UP001500967"/>
    </source>
</evidence>
<feature type="DNA-binding region" description="H-T-H motif" evidence="4">
    <location>
        <begin position="33"/>
        <end position="52"/>
    </location>
</feature>
<dbReference type="InterPro" id="IPR036271">
    <property type="entry name" value="Tet_transcr_reg_TetR-rel_C_sf"/>
</dbReference>
<protein>
    <submittedName>
        <fullName evidence="6">TetR/AcrR family transcriptional regulator</fullName>
    </submittedName>
</protein>
<dbReference type="Pfam" id="PF00440">
    <property type="entry name" value="TetR_N"/>
    <property type="match status" value="1"/>
</dbReference>
<dbReference type="PROSITE" id="PS50977">
    <property type="entry name" value="HTH_TETR_2"/>
    <property type="match status" value="1"/>
</dbReference>
<keyword evidence="3" id="KW-0804">Transcription</keyword>
<sequence length="212" mass="22925">MPRLTPEQKKLNHDKILDAAGRGFRTHGVNGIGIADLMKAAEMTHGGFYNHFESKDDLTREVIRQGFVSSLAALADIRDEHPGSALEHMVDQYLAAPHRDQPELGCASAALVTDAARHGVAAQAEYQRGLDGFFAAITEMVLERADRSGVETSADEAREQAIAVFSQMVGALVISRAVAKSSPELADEILRANSTHLKRATVTDRSLPVNNP</sequence>
<reference evidence="6 7" key="1">
    <citation type="journal article" date="2019" name="Int. J. Syst. Evol. Microbiol.">
        <title>The Global Catalogue of Microorganisms (GCM) 10K type strain sequencing project: providing services to taxonomists for standard genome sequencing and annotation.</title>
        <authorList>
            <consortium name="The Broad Institute Genomics Platform"/>
            <consortium name="The Broad Institute Genome Sequencing Center for Infectious Disease"/>
            <person name="Wu L."/>
            <person name="Ma J."/>
        </authorList>
    </citation>
    <scope>NUCLEOTIDE SEQUENCE [LARGE SCALE GENOMIC DNA]</scope>
    <source>
        <strain evidence="6 7">JCM 10425</strain>
    </source>
</reference>
<dbReference type="SUPFAM" id="SSF48498">
    <property type="entry name" value="Tetracyclin repressor-like, C-terminal domain"/>
    <property type="match status" value="1"/>
</dbReference>
<evidence type="ECO:0000313" key="6">
    <source>
        <dbReference type="EMBL" id="GAA0266330.1"/>
    </source>
</evidence>
<comment type="caution">
    <text evidence="6">The sequence shown here is derived from an EMBL/GenBank/DDBJ whole genome shotgun (WGS) entry which is preliminary data.</text>
</comment>
<dbReference type="PANTHER" id="PTHR47506">
    <property type="entry name" value="TRANSCRIPTIONAL REGULATORY PROTEIN"/>
    <property type="match status" value="1"/>
</dbReference>
<dbReference type="RefSeq" id="WP_344652398.1">
    <property type="nucleotide sequence ID" value="NZ_BAAAGX010000025.1"/>
</dbReference>